<accession>A0A8X8KMC9</accession>
<evidence type="ECO:0000313" key="3">
    <source>
        <dbReference type="EMBL" id="NUB43790.1"/>
    </source>
</evidence>
<dbReference type="Proteomes" id="UP000484076">
    <property type="component" value="Unassembled WGS sequence"/>
</dbReference>
<dbReference type="AlphaFoldDB" id="A0A8X8KMC9"/>
<reference evidence="3" key="1">
    <citation type="submission" date="2020-05" db="EMBL/GenBank/DDBJ databases">
        <title>Fertoebacter nigrum gen. nov., sp. nov., a new member of the family Rhodobacteraceae.</title>
        <authorList>
            <person name="Szuroczki S."/>
            <person name="Abbaszade G."/>
            <person name="Buni D."/>
            <person name="Schumann P."/>
            <person name="Toth E."/>
        </authorList>
    </citation>
    <scope>NUCLEOTIDE SEQUENCE</scope>
    <source>
        <strain evidence="3">RG-N-1a</strain>
    </source>
</reference>
<feature type="signal peptide" evidence="1">
    <location>
        <begin position="1"/>
        <end position="19"/>
    </location>
</feature>
<feature type="domain" description="DUF302" evidence="2">
    <location>
        <begin position="63"/>
        <end position="121"/>
    </location>
</feature>
<organism evidence="3 4">
    <name type="scientific">Fertoeibacter niger</name>
    <dbReference type="NCBI Taxonomy" id="2656921"/>
    <lineage>
        <taxon>Bacteria</taxon>
        <taxon>Pseudomonadati</taxon>
        <taxon>Pseudomonadota</taxon>
        <taxon>Alphaproteobacteria</taxon>
        <taxon>Rhodobacterales</taxon>
        <taxon>Paracoccaceae</taxon>
        <taxon>Fertoeibacter</taxon>
    </lineage>
</organism>
<dbReference type="SUPFAM" id="SSF103247">
    <property type="entry name" value="TT1751-like"/>
    <property type="match status" value="1"/>
</dbReference>
<dbReference type="Gene3D" id="3.30.310.70">
    <property type="entry name" value="TT1751-like domain"/>
    <property type="match status" value="1"/>
</dbReference>
<comment type="caution">
    <text evidence="3">The sequence shown here is derived from an EMBL/GenBank/DDBJ whole genome shotgun (WGS) entry which is preliminary data.</text>
</comment>
<dbReference type="RefSeq" id="WP_152824164.1">
    <property type="nucleotide sequence ID" value="NZ_WHUT02000002.1"/>
</dbReference>
<feature type="chain" id="PRO_5036489874" evidence="1">
    <location>
        <begin position="20"/>
        <end position="156"/>
    </location>
</feature>
<name>A0A8X8KMC9_9RHOB</name>
<protein>
    <submittedName>
        <fullName evidence="3">DUF302 domain-containing protein</fullName>
    </submittedName>
</protein>
<dbReference type="InterPro" id="IPR035923">
    <property type="entry name" value="TT1751-like_sf"/>
</dbReference>
<dbReference type="CDD" id="cd14797">
    <property type="entry name" value="DUF302"/>
    <property type="match status" value="1"/>
</dbReference>
<proteinExistence type="predicted"/>
<sequence>MRRSLLAATLALLPLPMLAEPLTERPGWRLIDTDTPYAELVDAVKLAIPAHGLNVVTEAGPTAAAAALGTTLPGNRVIGAFHARYAIRVLPLSTAAMIEAPIRLYVTEDADGTATLSWKTPSHVFAPYMDDGGDALAGIAAELDAVFEAIAADATK</sequence>
<keyword evidence="4" id="KW-1185">Reference proteome</keyword>
<keyword evidence="1" id="KW-0732">Signal</keyword>
<gene>
    <name evidence="3" type="ORF">GEU84_005285</name>
</gene>
<dbReference type="EMBL" id="WHUT02000002">
    <property type="protein sequence ID" value="NUB43790.1"/>
    <property type="molecule type" value="Genomic_DNA"/>
</dbReference>
<evidence type="ECO:0000259" key="2">
    <source>
        <dbReference type="Pfam" id="PF03625"/>
    </source>
</evidence>
<evidence type="ECO:0000256" key="1">
    <source>
        <dbReference type="SAM" id="SignalP"/>
    </source>
</evidence>
<evidence type="ECO:0000313" key="4">
    <source>
        <dbReference type="Proteomes" id="UP000484076"/>
    </source>
</evidence>
<dbReference type="InterPro" id="IPR005180">
    <property type="entry name" value="DUF302"/>
</dbReference>
<dbReference type="Pfam" id="PF03625">
    <property type="entry name" value="DUF302"/>
    <property type="match status" value="1"/>
</dbReference>